<evidence type="ECO:0000256" key="1">
    <source>
        <dbReference type="SAM" id="MobiDB-lite"/>
    </source>
</evidence>
<dbReference type="AlphaFoldDB" id="A0A8J6JQC2"/>
<feature type="compositionally biased region" description="Polar residues" evidence="1">
    <location>
        <begin position="118"/>
        <end position="134"/>
    </location>
</feature>
<gene>
    <name evidence="2" type="ORF">GDO78_019453</name>
</gene>
<dbReference type="Proteomes" id="UP000770717">
    <property type="component" value="Unassembled WGS sequence"/>
</dbReference>
<feature type="compositionally biased region" description="Low complexity" evidence="1">
    <location>
        <begin position="100"/>
        <end position="117"/>
    </location>
</feature>
<accession>A0A8J6JQC2</accession>
<reference evidence="2" key="1">
    <citation type="thesis" date="2020" institute="ProQuest LLC" country="789 East Eisenhower Parkway, Ann Arbor, MI, USA">
        <title>Comparative Genomics and Chromosome Evolution.</title>
        <authorList>
            <person name="Mudd A.B."/>
        </authorList>
    </citation>
    <scope>NUCLEOTIDE SEQUENCE</scope>
    <source>
        <strain evidence="2">HN-11 Male</strain>
        <tissue evidence="2">Kidney and liver</tissue>
    </source>
</reference>
<evidence type="ECO:0000313" key="2">
    <source>
        <dbReference type="EMBL" id="KAG9469878.1"/>
    </source>
</evidence>
<organism evidence="2 3">
    <name type="scientific">Eleutherodactylus coqui</name>
    <name type="common">Puerto Rican coqui</name>
    <dbReference type="NCBI Taxonomy" id="57060"/>
    <lineage>
        <taxon>Eukaryota</taxon>
        <taxon>Metazoa</taxon>
        <taxon>Chordata</taxon>
        <taxon>Craniata</taxon>
        <taxon>Vertebrata</taxon>
        <taxon>Euteleostomi</taxon>
        <taxon>Amphibia</taxon>
        <taxon>Batrachia</taxon>
        <taxon>Anura</taxon>
        <taxon>Neobatrachia</taxon>
        <taxon>Hyloidea</taxon>
        <taxon>Eleutherodactylidae</taxon>
        <taxon>Eleutherodactylinae</taxon>
        <taxon>Eleutherodactylus</taxon>
        <taxon>Eleutherodactylus</taxon>
    </lineage>
</organism>
<feature type="compositionally biased region" description="Low complexity" evidence="1">
    <location>
        <begin position="44"/>
        <end position="54"/>
    </location>
</feature>
<sequence length="134" mass="14495">MTNNPTTTEHRTLFSIQTNGRSKTTLSPNDLNTSNIITSSIFNTPTNRNTSSTSIFTTTADRISPTAATNNTTTAQSRTSSMTQNNGGSKTTQSSNDFKNTSYISTSITYSTPTNSSAQQTNTTANENSKWNMK</sequence>
<dbReference type="EMBL" id="WNTK01000408">
    <property type="protein sequence ID" value="KAG9469878.1"/>
    <property type="molecule type" value="Genomic_DNA"/>
</dbReference>
<comment type="caution">
    <text evidence="2">The sequence shown here is derived from an EMBL/GenBank/DDBJ whole genome shotgun (WGS) entry which is preliminary data.</text>
</comment>
<dbReference type="OrthoDB" id="10692886at2759"/>
<evidence type="ECO:0000313" key="3">
    <source>
        <dbReference type="Proteomes" id="UP000770717"/>
    </source>
</evidence>
<name>A0A8J6JQC2_ELECQ</name>
<protein>
    <submittedName>
        <fullName evidence="2">Uncharacterized protein</fullName>
    </submittedName>
</protein>
<keyword evidence="3" id="KW-1185">Reference proteome</keyword>
<feature type="compositionally biased region" description="Polar residues" evidence="1">
    <location>
        <begin position="76"/>
        <end position="99"/>
    </location>
</feature>
<feature type="region of interest" description="Disordered" evidence="1">
    <location>
        <begin position="44"/>
        <end position="134"/>
    </location>
</feature>
<proteinExistence type="predicted"/>
<feature type="compositionally biased region" description="Low complexity" evidence="1">
    <location>
        <begin position="66"/>
        <end position="75"/>
    </location>
</feature>